<dbReference type="Proteomes" id="UP001211987">
    <property type="component" value="Unassembled WGS sequence"/>
</dbReference>
<evidence type="ECO:0000313" key="3">
    <source>
        <dbReference type="Proteomes" id="UP001211987"/>
    </source>
</evidence>
<name>A0AB35IR12_9FIRM</name>
<protein>
    <submittedName>
        <fullName evidence="2">RNA-guided endonuclease IscB</fullName>
    </submittedName>
</protein>
<dbReference type="InterPro" id="IPR047693">
    <property type="entry name" value="RNA-guided_IscB-like"/>
</dbReference>
<feature type="domain" description="HNH nuclease" evidence="1">
    <location>
        <begin position="188"/>
        <end position="241"/>
    </location>
</feature>
<dbReference type="InterPro" id="IPR003615">
    <property type="entry name" value="HNH_nuc"/>
</dbReference>
<dbReference type="InterPro" id="IPR002711">
    <property type="entry name" value="HNH"/>
</dbReference>
<dbReference type="GO" id="GO:0008270">
    <property type="term" value="F:zinc ion binding"/>
    <property type="evidence" value="ECO:0007669"/>
    <property type="project" value="InterPro"/>
</dbReference>
<accession>A0AB35IR12</accession>
<evidence type="ECO:0000259" key="1">
    <source>
        <dbReference type="SMART" id="SM00507"/>
    </source>
</evidence>
<dbReference type="PANTHER" id="PTHR33877">
    <property type="entry name" value="SLL1193 PROTEIN"/>
    <property type="match status" value="1"/>
</dbReference>
<organism evidence="2 3">
    <name type="scientific">Thomasclavelia ramosa</name>
    <dbReference type="NCBI Taxonomy" id="1547"/>
    <lineage>
        <taxon>Bacteria</taxon>
        <taxon>Bacillati</taxon>
        <taxon>Bacillota</taxon>
        <taxon>Erysipelotrichia</taxon>
        <taxon>Erysipelotrichales</taxon>
        <taxon>Coprobacillaceae</taxon>
        <taxon>Thomasclavelia</taxon>
    </lineage>
</organism>
<dbReference type="SMART" id="SM00507">
    <property type="entry name" value="HNHc"/>
    <property type="match status" value="1"/>
</dbReference>
<evidence type="ECO:0000313" key="2">
    <source>
        <dbReference type="EMBL" id="MDB7085448.1"/>
    </source>
</evidence>
<dbReference type="InterPro" id="IPR052892">
    <property type="entry name" value="NA-targeting_endonuclease"/>
</dbReference>
<dbReference type="Pfam" id="PF01844">
    <property type="entry name" value="HNH"/>
    <property type="match status" value="1"/>
</dbReference>
<proteinExistence type="predicted"/>
<keyword evidence="2" id="KW-0255">Endonuclease</keyword>
<dbReference type="AlphaFoldDB" id="A0AB35IR12"/>
<keyword evidence="2" id="KW-0540">Nuclease</keyword>
<dbReference type="CDD" id="cd00085">
    <property type="entry name" value="HNHc"/>
    <property type="match status" value="1"/>
</dbReference>
<gene>
    <name evidence="2" type="primary">iscB</name>
    <name evidence="2" type="ORF">PM738_16695</name>
</gene>
<sequence>MVYVISKDGNPLMSCCNVIARLLLKQGKAQVKKREPFTIKLNYETTNYLQNLTLGVDTGSRTIGTAVSNDNGDILYMSEVVVRNDITEKMTQRAKYRRNRRNRKTRYRKARWLNRANSIKNDRFSPTMRSKLYSHVKEIECIKSILPITQMVFETGQFDTHLMKNPSLANPRIRRWGYQKGPNYGYENTKAMVLNRDNYTCQCCKGKHKDSKLEIHHIVFRSKGGSDEASNLITLCHTCHKDLHSGKINPKLKGRIKGNLKFATQMNTIRKQLFRLYPNAIETFGYITKANRLQLGVNKEHYYDACTIATQGNRFTIKSNLYKKKCISDGDFQQTKGICSKQPIVTNKIHGFRKFDKVRYLGKNYFIKGRMSTGYAVLMDINGKKADFSNMPKGFKTPKMANFKRIEARTTWMTTTVMLTSNIA</sequence>
<dbReference type="Gene3D" id="1.10.30.50">
    <property type="match status" value="1"/>
</dbReference>
<comment type="caution">
    <text evidence="2">The sequence shown here is derived from an EMBL/GenBank/DDBJ whole genome shotgun (WGS) entry which is preliminary data.</text>
</comment>
<dbReference type="EMBL" id="JAQLKE010000040">
    <property type="protein sequence ID" value="MDB7085448.1"/>
    <property type="molecule type" value="Genomic_DNA"/>
</dbReference>
<dbReference type="InterPro" id="IPR025938">
    <property type="entry name" value="RRXRR_dom"/>
</dbReference>
<reference evidence="2" key="1">
    <citation type="submission" date="2023-01" db="EMBL/GenBank/DDBJ databases">
        <title>Human gut microbiome strain richness.</title>
        <authorList>
            <person name="Chen-Liaw A."/>
        </authorList>
    </citation>
    <scope>NUCLEOTIDE SEQUENCE</scope>
    <source>
        <strain evidence="2">1001217st2_G6_1001217B_191108</strain>
    </source>
</reference>
<dbReference type="PANTHER" id="PTHR33877:SF2">
    <property type="entry name" value="OS07G0170200 PROTEIN"/>
    <property type="match status" value="1"/>
</dbReference>
<keyword evidence="2" id="KW-0378">Hydrolase</keyword>
<dbReference type="Pfam" id="PF14239">
    <property type="entry name" value="RRXRR"/>
    <property type="match status" value="1"/>
</dbReference>
<dbReference type="GO" id="GO:0003676">
    <property type="term" value="F:nucleic acid binding"/>
    <property type="evidence" value="ECO:0007669"/>
    <property type="project" value="InterPro"/>
</dbReference>
<dbReference type="RefSeq" id="WP_272019190.1">
    <property type="nucleotide sequence ID" value="NZ_JAQLKE010000040.1"/>
</dbReference>
<dbReference type="NCBIfam" id="NF040563">
    <property type="entry name" value="guided_IscB"/>
    <property type="match status" value="1"/>
</dbReference>
<dbReference type="GO" id="GO:0004519">
    <property type="term" value="F:endonuclease activity"/>
    <property type="evidence" value="ECO:0007669"/>
    <property type="project" value="UniProtKB-KW"/>
</dbReference>